<gene>
    <name evidence="3" type="ORF">BOKJ2_LOCUS14113</name>
</gene>
<dbReference type="Proteomes" id="UP000783686">
    <property type="component" value="Unassembled WGS sequence"/>
</dbReference>
<proteinExistence type="predicted"/>
<reference evidence="3" key="1">
    <citation type="submission" date="2020-09" db="EMBL/GenBank/DDBJ databases">
        <authorList>
            <person name="Kikuchi T."/>
        </authorList>
    </citation>
    <scope>NUCLEOTIDE SEQUENCE</scope>
    <source>
        <strain evidence="3">SH1</strain>
    </source>
</reference>
<keyword evidence="2" id="KW-0472">Membrane</keyword>
<accession>A0A811LTM2</accession>
<evidence type="ECO:0000313" key="4">
    <source>
        <dbReference type="Proteomes" id="UP000614601"/>
    </source>
</evidence>
<comment type="caution">
    <text evidence="3">The sequence shown here is derived from an EMBL/GenBank/DDBJ whole genome shotgun (WGS) entry which is preliminary data.</text>
</comment>
<dbReference type="AlphaFoldDB" id="A0A811LTM2"/>
<feature type="transmembrane region" description="Helical" evidence="2">
    <location>
        <begin position="80"/>
        <end position="98"/>
    </location>
</feature>
<feature type="transmembrane region" description="Helical" evidence="2">
    <location>
        <begin position="23"/>
        <end position="43"/>
    </location>
</feature>
<keyword evidence="2" id="KW-0812">Transmembrane</keyword>
<feature type="region of interest" description="Disordered" evidence="1">
    <location>
        <begin position="162"/>
        <end position="197"/>
    </location>
</feature>
<sequence length="229" mass="27101">MESEEVNESEQKLRKWLVFGYRYAWAVFLSWQMFDFLFSPIWMHGYLWSLNLPIDNDFSDKSAGYIIDHQLRRVGRKERLFDSFLVVSFTILILKLIGYAERNFTVWELLRISMILGAFASLARCTQTKQRLFTVLHDVFFIYFNIFTTGLIMTMHLPEKEQKEEQEGKELEDELFTLSSHNQEETEEDAEVKEQNEEQLKLNDQVIKQNLKATAFNKSSIRKRSVVSG</sequence>
<name>A0A811LTM2_9BILA</name>
<protein>
    <submittedName>
        <fullName evidence="3">Uncharacterized protein</fullName>
    </submittedName>
</protein>
<keyword evidence="4" id="KW-1185">Reference proteome</keyword>
<evidence type="ECO:0000256" key="1">
    <source>
        <dbReference type="SAM" id="MobiDB-lite"/>
    </source>
</evidence>
<dbReference type="EMBL" id="CAJFCW020000006">
    <property type="protein sequence ID" value="CAG9127732.1"/>
    <property type="molecule type" value="Genomic_DNA"/>
</dbReference>
<evidence type="ECO:0000313" key="3">
    <source>
        <dbReference type="EMBL" id="CAD5230393.1"/>
    </source>
</evidence>
<dbReference type="Proteomes" id="UP000614601">
    <property type="component" value="Unassembled WGS sequence"/>
</dbReference>
<organism evidence="3 4">
    <name type="scientific">Bursaphelenchus okinawaensis</name>
    <dbReference type="NCBI Taxonomy" id="465554"/>
    <lineage>
        <taxon>Eukaryota</taxon>
        <taxon>Metazoa</taxon>
        <taxon>Ecdysozoa</taxon>
        <taxon>Nematoda</taxon>
        <taxon>Chromadorea</taxon>
        <taxon>Rhabditida</taxon>
        <taxon>Tylenchina</taxon>
        <taxon>Tylenchomorpha</taxon>
        <taxon>Aphelenchoidea</taxon>
        <taxon>Aphelenchoididae</taxon>
        <taxon>Bursaphelenchus</taxon>
    </lineage>
</organism>
<dbReference type="OrthoDB" id="5839207at2759"/>
<evidence type="ECO:0000256" key="2">
    <source>
        <dbReference type="SAM" id="Phobius"/>
    </source>
</evidence>
<feature type="transmembrane region" description="Helical" evidence="2">
    <location>
        <begin position="135"/>
        <end position="157"/>
    </location>
</feature>
<dbReference type="EMBL" id="CAJFDH010000006">
    <property type="protein sequence ID" value="CAD5230393.1"/>
    <property type="molecule type" value="Genomic_DNA"/>
</dbReference>
<keyword evidence="2" id="KW-1133">Transmembrane helix</keyword>